<dbReference type="AlphaFoldDB" id="A0A2P2JXI8"/>
<evidence type="ECO:0000313" key="1">
    <source>
        <dbReference type="EMBL" id="MBW98171.1"/>
    </source>
</evidence>
<accession>A0A2P2JXI8</accession>
<proteinExistence type="predicted"/>
<reference evidence="1" key="1">
    <citation type="submission" date="2018-02" db="EMBL/GenBank/DDBJ databases">
        <title>Rhizophora mucronata_Transcriptome.</title>
        <authorList>
            <person name="Meera S.P."/>
            <person name="Sreeshan A."/>
            <person name="Augustine A."/>
        </authorList>
    </citation>
    <scope>NUCLEOTIDE SEQUENCE</scope>
    <source>
        <tissue evidence="1">Leaf</tissue>
    </source>
</reference>
<dbReference type="EMBL" id="GGEC01017688">
    <property type="protein sequence ID" value="MBW98171.1"/>
    <property type="molecule type" value="Transcribed_RNA"/>
</dbReference>
<organism evidence="1">
    <name type="scientific">Rhizophora mucronata</name>
    <name type="common">Asiatic mangrove</name>
    <dbReference type="NCBI Taxonomy" id="61149"/>
    <lineage>
        <taxon>Eukaryota</taxon>
        <taxon>Viridiplantae</taxon>
        <taxon>Streptophyta</taxon>
        <taxon>Embryophyta</taxon>
        <taxon>Tracheophyta</taxon>
        <taxon>Spermatophyta</taxon>
        <taxon>Magnoliopsida</taxon>
        <taxon>eudicotyledons</taxon>
        <taxon>Gunneridae</taxon>
        <taxon>Pentapetalae</taxon>
        <taxon>rosids</taxon>
        <taxon>fabids</taxon>
        <taxon>Malpighiales</taxon>
        <taxon>Rhizophoraceae</taxon>
        <taxon>Rhizophora</taxon>
    </lineage>
</organism>
<name>A0A2P2JXI8_RHIMU</name>
<sequence length="52" mass="5989">MHAYSNYIAFQLPNVQFTAYATAPLRIAKPFAAYKCTRSHKPYVFARDCTLM</sequence>
<protein>
    <submittedName>
        <fullName evidence="1">Bifunctional protein FolD 2 isoform X2</fullName>
    </submittedName>
</protein>